<dbReference type="InterPro" id="IPR013783">
    <property type="entry name" value="Ig-like_fold"/>
</dbReference>
<reference evidence="3" key="2">
    <citation type="submission" date="2025-08" db="UniProtKB">
        <authorList>
            <consortium name="Ensembl"/>
        </authorList>
    </citation>
    <scope>IDENTIFICATION</scope>
</reference>
<organism evidence="3 4">
    <name type="scientific">Geospiza parvula</name>
    <name type="common">Small tree-finch</name>
    <name type="synonym">Camarhynchus parvulus</name>
    <dbReference type="NCBI Taxonomy" id="87175"/>
    <lineage>
        <taxon>Eukaryota</taxon>
        <taxon>Metazoa</taxon>
        <taxon>Chordata</taxon>
        <taxon>Craniata</taxon>
        <taxon>Vertebrata</taxon>
        <taxon>Euteleostomi</taxon>
        <taxon>Archelosauria</taxon>
        <taxon>Archosauria</taxon>
        <taxon>Dinosauria</taxon>
        <taxon>Saurischia</taxon>
        <taxon>Theropoda</taxon>
        <taxon>Coelurosauria</taxon>
        <taxon>Aves</taxon>
        <taxon>Neognathae</taxon>
        <taxon>Neoaves</taxon>
        <taxon>Telluraves</taxon>
        <taxon>Australaves</taxon>
        <taxon>Passeriformes</taxon>
        <taxon>Thraupidae</taxon>
        <taxon>Camarhynchus</taxon>
    </lineage>
</organism>
<dbReference type="Pfam" id="PF25552">
    <property type="entry name" value="LIFR_D4"/>
    <property type="match status" value="1"/>
</dbReference>
<dbReference type="Ensembl" id="ENSCPVT00000006678.2">
    <property type="protein sequence ID" value="ENSCPVP00000006435.2"/>
    <property type="gene ID" value="ENSCPVG00000004721.2"/>
</dbReference>
<reference evidence="3" key="1">
    <citation type="submission" date="2020-02" db="EMBL/GenBank/DDBJ databases">
        <authorList>
            <person name="Enbody D E."/>
            <person name="Pettersson E M."/>
        </authorList>
    </citation>
    <scope>NUCLEOTIDE SEQUENCE [LARGE SCALE GENOMIC DNA]</scope>
</reference>
<dbReference type="Proteomes" id="UP000694382">
    <property type="component" value="Chromosome Z"/>
</dbReference>
<keyword evidence="4" id="KW-1185">Reference proteome</keyword>
<accession>A0A8U8AV55</accession>
<dbReference type="Pfam" id="PF17971">
    <property type="entry name" value="LIFR_D2"/>
    <property type="match status" value="1"/>
</dbReference>
<accession>A0A8C3Q6Q6</accession>
<evidence type="ECO:0000313" key="4">
    <source>
        <dbReference type="Proteomes" id="UP000694382"/>
    </source>
</evidence>
<feature type="domain" description="Leukemia inhibitory factor receptor D2" evidence="1">
    <location>
        <begin position="33"/>
        <end position="125"/>
    </location>
</feature>
<proteinExistence type="predicted"/>
<feature type="domain" description="Leukemia inhibitory factor receptor-like Ig-like" evidence="2">
    <location>
        <begin position="142"/>
        <end position="221"/>
    </location>
</feature>
<dbReference type="InterPro" id="IPR048497">
    <property type="entry name" value="LIF-R-like_Ig-like"/>
</dbReference>
<evidence type="ECO:0008006" key="5">
    <source>
        <dbReference type="Google" id="ProtNLM"/>
    </source>
</evidence>
<reference evidence="3" key="3">
    <citation type="submission" date="2025-09" db="UniProtKB">
        <authorList>
            <consortium name="Ensembl"/>
        </authorList>
    </citation>
    <scope>IDENTIFICATION</scope>
</reference>
<evidence type="ECO:0000313" key="3">
    <source>
        <dbReference type="Ensembl" id="ENSCPVP00000006435.2"/>
    </source>
</evidence>
<dbReference type="SUPFAM" id="SSF49265">
    <property type="entry name" value="Fibronectin type III"/>
    <property type="match status" value="1"/>
</dbReference>
<dbReference type="InterPro" id="IPR040817">
    <property type="entry name" value="LIFR_D2"/>
</dbReference>
<dbReference type="InterPro" id="IPR036116">
    <property type="entry name" value="FN3_sf"/>
</dbReference>
<name>A0A8C3Q6Q6_GEOPR</name>
<evidence type="ECO:0000259" key="2">
    <source>
        <dbReference type="Pfam" id="PF21177"/>
    </source>
</evidence>
<dbReference type="Gene3D" id="2.60.40.10">
    <property type="entry name" value="Immunoglobulins"/>
    <property type="match status" value="3"/>
</dbReference>
<protein>
    <recommendedName>
        <fullName evidence="5">Oncostatin M receptor</fullName>
    </recommendedName>
</protein>
<sequence>MMNHFMILAVLLPLRTCHTAYSQQESDVFPVTYLNVSKDLDLQRLLVEWDVVKPVHDAELAMSFEIQVRRTNEVVWTEFQNVTLDKLGKPLHWTWDSNIPLECMSHSVRVRSKAETSKIWSQWSLWETLPGLDTSNRSGPQIFPKEKILAEGSNITLCCIGGKSQTIKEFSVYPTVDVVKRTKNQVRLLTVGNLSHDKGSNIHVYCYDEDKGSHEAAFFVGKPPDTPKDFSCQTQDMKRVTCTWRKEETYLYGKNSPQYTLSKTSSQKMALCKASCPKQCSCSWDIGQQWIWNVTLTVENPLGKKTATDVFDVKHRSKGFFSVPLLRLFVAPYELDTSVPRFKVWKSLIFILTV</sequence>
<evidence type="ECO:0000259" key="1">
    <source>
        <dbReference type="Pfam" id="PF17971"/>
    </source>
</evidence>
<dbReference type="FunFam" id="2.60.40.10:FF:000607">
    <property type="entry name" value="Leukemia inhibitory factor receptor"/>
    <property type="match status" value="1"/>
</dbReference>
<dbReference type="Pfam" id="PF21177">
    <property type="entry name" value="LIF-R_Ig-like"/>
    <property type="match status" value="1"/>
</dbReference>
<dbReference type="AlphaFoldDB" id="A0A8C3Q6Q6"/>